<evidence type="ECO:0000313" key="7">
    <source>
        <dbReference type="Proteomes" id="UP001341444"/>
    </source>
</evidence>
<dbReference type="PIRSF" id="PIRSF000699">
    <property type="entry name" value="PTS_IILac_III"/>
    <property type="match status" value="1"/>
</dbReference>
<dbReference type="SUPFAM" id="SSF46973">
    <property type="entry name" value="Enzyme IIa from lactose specific PTS, IIa-lac"/>
    <property type="match status" value="1"/>
</dbReference>
<evidence type="ECO:0000256" key="5">
    <source>
        <dbReference type="PROSITE-ProRule" id="PRU00418"/>
    </source>
</evidence>
<sequence>MKTLDMEQSIFQIIAHGGNAKGLAFEGLEKAHLYRFSEAEELLKEAHSELNLAHNTQTQLIQAELNGEKVEGTLLMIHAQDHLMAAISEISLIEQMVKMLKKMELLEKK</sequence>
<dbReference type="Pfam" id="PF02255">
    <property type="entry name" value="PTS_IIA"/>
    <property type="match status" value="1"/>
</dbReference>
<organism evidence="6 7">
    <name type="scientific">Heyndrickxia acidicola</name>
    <dbReference type="NCBI Taxonomy" id="209389"/>
    <lineage>
        <taxon>Bacteria</taxon>
        <taxon>Bacillati</taxon>
        <taxon>Bacillota</taxon>
        <taxon>Bacilli</taxon>
        <taxon>Bacillales</taxon>
        <taxon>Bacillaceae</taxon>
        <taxon>Heyndrickxia</taxon>
    </lineage>
</organism>
<comment type="caution">
    <text evidence="6">The sequence shown here is derived from an EMBL/GenBank/DDBJ whole genome shotgun (WGS) entry which is preliminary data.</text>
</comment>
<name>A0ABU6MEB2_9BACI</name>
<keyword evidence="1" id="KW-0813">Transport</keyword>
<dbReference type="PANTHER" id="PTHR34382">
    <property type="entry name" value="PTS SYSTEM N,N'-DIACETYLCHITOBIOSE-SPECIFIC EIIA COMPONENT"/>
    <property type="match status" value="1"/>
</dbReference>
<keyword evidence="2" id="KW-0762">Sugar transport</keyword>
<evidence type="ECO:0000256" key="4">
    <source>
        <dbReference type="ARBA" id="ARBA00022683"/>
    </source>
</evidence>
<dbReference type="InterPro" id="IPR036542">
    <property type="entry name" value="PTS_IIA_lac/cel_sf"/>
</dbReference>
<proteinExistence type="predicted"/>
<dbReference type="Gene3D" id="1.20.58.80">
    <property type="entry name" value="Phosphotransferase system, lactose/cellobiose-type IIA subunit"/>
    <property type="match status" value="1"/>
</dbReference>
<keyword evidence="4" id="KW-0598">Phosphotransferase system</keyword>
<protein>
    <submittedName>
        <fullName evidence="6">PTS lactose/cellobiose transporter subunit IIA</fullName>
    </submittedName>
</protein>
<evidence type="ECO:0000256" key="2">
    <source>
        <dbReference type="ARBA" id="ARBA00022597"/>
    </source>
</evidence>
<reference evidence="6 7" key="1">
    <citation type="submission" date="2023-03" db="EMBL/GenBank/DDBJ databases">
        <title>Bacillus Genome Sequencing.</title>
        <authorList>
            <person name="Dunlap C."/>
        </authorList>
    </citation>
    <scope>NUCLEOTIDE SEQUENCE [LARGE SCALE GENOMIC DNA]</scope>
    <source>
        <strain evidence="6 7">B-23453</strain>
    </source>
</reference>
<keyword evidence="7" id="KW-1185">Reference proteome</keyword>
<evidence type="ECO:0000256" key="1">
    <source>
        <dbReference type="ARBA" id="ARBA00022448"/>
    </source>
</evidence>
<dbReference type="CDD" id="cd00215">
    <property type="entry name" value="PTS_IIA_lac"/>
    <property type="match status" value="1"/>
</dbReference>
<gene>
    <name evidence="6" type="ORF">P4T90_06700</name>
</gene>
<dbReference type="PANTHER" id="PTHR34382:SF7">
    <property type="entry name" value="PTS SYSTEM N,N'-DIACETYLCHITOBIOSE-SPECIFIC EIIA COMPONENT"/>
    <property type="match status" value="1"/>
</dbReference>
<dbReference type="InterPro" id="IPR003188">
    <property type="entry name" value="PTS_IIA_lac/cel"/>
</dbReference>
<dbReference type="EMBL" id="JARMAB010000008">
    <property type="protein sequence ID" value="MED1202779.1"/>
    <property type="molecule type" value="Genomic_DNA"/>
</dbReference>
<keyword evidence="3" id="KW-0808">Transferase</keyword>
<dbReference type="Proteomes" id="UP001341444">
    <property type="component" value="Unassembled WGS sequence"/>
</dbReference>
<dbReference type="RefSeq" id="WP_198160297.1">
    <property type="nucleotide sequence ID" value="NZ_JARMAB010000008.1"/>
</dbReference>
<dbReference type="PROSITE" id="PS51095">
    <property type="entry name" value="PTS_EIIA_TYPE_3"/>
    <property type="match status" value="1"/>
</dbReference>
<accession>A0ABU6MEB2</accession>
<feature type="modified residue" description="Phosphohistidine; by HPr" evidence="5">
    <location>
        <position position="78"/>
    </location>
</feature>
<evidence type="ECO:0000313" key="6">
    <source>
        <dbReference type="EMBL" id="MED1202779.1"/>
    </source>
</evidence>
<evidence type="ECO:0000256" key="3">
    <source>
        <dbReference type="ARBA" id="ARBA00022679"/>
    </source>
</evidence>